<evidence type="ECO:0000256" key="2">
    <source>
        <dbReference type="SAM" id="Phobius"/>
    </source>
</evidence>
<feature type="domain" description="Fibronectin type-III" evidence="3">
    <location>
        <begin position="177"/>
        <end position="268"/>
    </location>
</feature>
<dbReference type="InterPro" id="IPR003961">
    <property type="entry name" value="FN3_dom"/>
</dbReference>
<dbReference type="AlphaFoldDB" id="A0A0R3T9J1"/>
<keyword evidence="2" id="KW-1133">Transmembrane helix</keyword>
<keyword evidence="1" id="KW-0677">Repeat</keyword>
<evidence type="ECO:0000256" key="1">
    <source>
        <dbReference type="ARBA" id="ARBA00022737"/>
    </source>
</evidence>
<sequence length="494" mass="54822">LPRTILLLPMEEEPDSFLIGAKRLTFHLDKQYISDLPNFFVVTDSTEDNSQFELDPPQDVFGKLTLNSPKTASLFLTFRPPASHPRLIKKFTFEFSTKETIVFEIRSDDPDVPTDAIHSITMSQLIHAQEEAKSVLEVHPKGNFTYPGNYSVTVFTNDASDKKHIIPIIMPNFDVMAPRDIKFSISEYTAKLSWAEPKPFGNSCRYTVSAIPTKGKGVQQSIFVEGNRFEAVIKDLSPAVEYEFILFTSCGTGKSVRTVLAKGMTGPRVPGEVRNLQIELIKAGVVRLSWNPPVVLKGDSHTYTSSCKHSNADEATWRVTNDTTVTIEPVAPGQFSCFVYATSSVGGHRSKEGPPCKSVSIDIPSNLFSSIPTVSIKRKNASTIDLSIGLEEDNGIIAIIVTLDSYLSFAFYADNISAPVNIKHIKLSQPRNISVNKEEKLDSESENQKYKLKLLLVTILGAILLALIVGIGLWQYKLWRLNNDPLLRNDAGSH</sequence>
<evidence type="ECO:0000313" key="4">
    <source>
        <dbReference type="WBParaSite" id="HNAJ_0000373001-mRNA-1"/>
    </source>
</evidence>
<dbReference type="SUPFAM" id="SSF49265">
    <property type="entry name" value="Fibronectin type III"/>
    <property type="match status" value="1"/>
</dbReference>
<dbReference type="Pfam" id="PF00041">
    <property type="entry name" value="fn3"/>
    <property type="match status" value="1"/>
</dbReference>
<keyword evidence="2" id="KW-0812">Transmembrane</keyword>
<dbReference type="PANTHER" id="PTHR46708">
    <property type="entry name" value="TENASCIN"/>
    <property type="match status" value="1"/>
</dbReference>
<dbReference type="CDD" id="cd00063">
    <property type="entry name" value="FN3"/>
    <property type="match status" value="2"/>
</dbReference>
<reference evidence="4" key="1">
    <citation type="submission" date="2017-02" db="UniProtKB">
        <authorList>
            <consortium name="WormBaseParasite"/>
        </authorList>
    </citation>
    <scope>IDENTIFICATION</scope>
</reference>
<proteinExistence type="predicted"/>
<dbReference type="InterPro" id="IPR013783">
    <property type="entry name" value="Ig-like_fold"/>
</dbReference>
<accession>A0A0R3T9J1</accession>
<dbReference type="PANTHER" id="PTHR46708:SF11">
    <property type="entry name" value="RECEPTOR-TYPE TYROSINE-PROTEIN PHOSPHATASE ETA-LIKE"/>
    <property type="match status" value="1"/>
</dbReference>
<dbReference type="WBParaSite" id="HNAJ_0000373001-mRNA-1">
    <property type="protein sequence ID" value="HNAJ_0000373001-mRNA-1"/>
    <property type="gene ID" value="HNAJ_0000373001"/>
</dbReference>
<feature type="transmembrane region" description="Helical" evidence="2">
    <location>
        <begin position="454"/>
        <end position="476"/>
    </location>
</feature>
<dbReference type="STRING" id="102285.A0A0R3T9J1"/>
<evidence type="ECO:0000259" key="3">
    <source>
        <dbReference type="PROSITE" id="PS50853"/>
    </source>
</evidence>
<keyword evidence="2" id="KW-0472">Membrane</keyword>
<feature type="domain" description="Fibronectin type-III" evidence="3">
    <location>
        <begin position="272"/>
        <end position="366"/>
    </location>
</feature>
<dbReference type="SMART" id="SM00060">
    <property type="entry name" value="FN3"/>
    <property type="match status" value="2"/>
</dbReference>
<dbReference type="InterPro" id="IPR050991">
    <property type="entry name" value="ECM_Regulatory_Proteins"/>
</dbReference>
<dbReference type="InterPro" id="IPR036116">
    <property type="entry name" value="FN3_sf"/>
</dbReference>
<dbReference type="PROSITE" id="PS50853">
    <property type="entry name" value="FN3"/>
    <property type="match status" value="2"/>
</dbReference>
<dbReference type="Gene3D" id="2.60.40.10">
    <property type="entry name" value="Immunoglobulins"/>
    <property type="match status" value="2"/>
</dbReference>
<organism evidence="4">
    <name type="scientific">Rodentolepis nana</name>
    <name type="common">Dwarf tapeworm</name>
    <name type="synonym">Hymenolepis nana</name>
    <dbReference type="NCBI Taxonomy" id="102285"/>
    <lineage>
        <taxon>Eukaryota</taxon>
        <taxon>Metazoa</taxon>
        <taxon>Spiralia</taxon>
        <taxon>Lophotrochozoa</taxon>
        <taxon>Platyhelminthes</taxon>
        <taxon>Cestoda</taxon>
        <taxon>Eucestoda</taxon>
        <taxon>Cyclophyllidea</taxon>
        <taxon>Hymenolepididae</taxon>
        <taxon>Rodentolepis</taxon>
    </lineage>
</organism>
<name>A0A0R3T9J1_RODNA</name>
<protein>
    <submittedName>
        <fullName evidence="4">Protein-tyrosine-phosphatase</fullName>
    </submittedName>
</protein>